<evidence type="ECO:0000259" key="4">
    <source>
        <dbReference type="PROSITE" id="PS50949"/>
    </source>
</evidence>
<dbReference type="SMART" id="SM00895">
    <property type="entry name" value="FCD"/>
    <property type="match status" value="1"/>
</dbReference>
<sequence length="240" mass="27151">MVASGSEKRMIGGDANEPATLGEAAYQRLRTDIVTGAFKGGMPLRLEALRQRYGFSFSPLREALMRLQSERLVLSTALRGFSVAPLSREEMQDATETRILIESEALRRSMRDGDDNWEAGIVAAFHALSRQVERQSQASGKLEMAEISAMEERHHQFHRSLIAACGSPRLLELADQLYVETQRYRLPNLIGQVAPKKRRNVAKEHQEIMEASLQRSQDAVRLLAEHYRRTSDIIRASMEE</sequence>
<feature type="domain" description="HTH gntR-type" evidence="4">
    <location>
        <begin position="19"/>
        <end position="86"/>
    </location>
</feature>
<name>A0A1M7TNZ4_9BRAD</name>
<dbReference type="InterPro" id="IPR011711">
    <property type="entry name" value="GntR_C"/>
</dbReference>
<dbReference type="Gene3D" id="1.10.10.10">
    <property type="entry name" value="Winged helix-like DNA-binding domain superfamily/Winged helix DNA-binding domain"/>
    <property type="match status" value="1"/>
</dbReference>
<dbReference type="EMBL" id="LT670849">
    <property type="protein sequence ID" value="SHN72388.1"/>
    <property type="molecule type" value="Genomic_DNA"/>
</dbReference>
<gene>
    <name evidence="5" type="ORF">SAMN05444170_2256</name>
</gene>
<evidence type="ECO:0000256" key="2">
    <source>
        <dbReference type="ARBA" id="ARBA00023125"/>
    </source>
</evidence>
<dbReference type="Gene3D" id="1.20.120.530">
    <property type="entry name" value="GntR ligand-binding domain-like"/>
    <property type="match status" value="1"/>
</dbReference>
<dbReference type="Pfam" id="PF00392">
    <property type="entry name" value="GntR"/>
    <property type="match status" value="1"/>
</dbReference>
<organism evidence="5 6">
    <name type="scientific">Bradyrhizobium erythrophlei</name>
    <dbReference type="NCBI Taxonomy" id="1437360"/>
    <lineage>
        <taxon>Bacteria</taxon>
        <taxon>Pseudomonadati</taxon>
        <taxon>Pseudomonadota</taxon>
        <taxon>Alphaproteobacteria</taxon>
        <taxon>Hyphomicrobiales</taxon>
        <taxon>Nitrobacteraceae</taxon>
        <taxon>Bradyrhizobium</taxon>
    </lineage>
</organism>
<proteinExistence type="predicted"/>
<evidence type="ECO:0000256" key="3">
    <source>
        <dbReference type="ARBA" id="ARBA00023163"/>
    </source>
</evidence>
<dbReference type="SUPFAM" id="SSF46785">
    <property type="entry name" value="Winged helix' DNA-binding domain"/>
    <property type="match status" value="1"/>
</dbReference>
<evidence type="ECO:0000256" key="1">
    <source>
        <dbReference type="ARBA" id="ARBA00023015"/>
    </source>
</evidence>
<dbReference type="Proteomes" id="UP000184096">
    <property type="component" value="Chromosome I"/>
</dbReference>
<keyword evidence="2 5" id="KW-0238">DNA-binding</keyword>
<dbReference type="SMART" id="SM00345">
    <property type="entry name" value="HTH_GNTR"/>
    <property type="match status" value="1"/>
</dbReference>
<evidence type="ECO:0000313" key="5">
    <source>
        <dbReference type="EMBL" id="SHN72388.1"/>
    </source>
</evidence>
<accession>A0A1M7TNZ4</accession>
<keyword evidence="3" id="KW-0804">Transcription</keyword>
<dbReference type="InterPro" id="IPR036388">
    <property type="entry name" value="WH-like_DNA-bd_sf"/>
</dbReference>
<protein>
    <submittedName>
        <fullName evidence="5">DNA-binding transcriptional regulator, GntR family</fullName>
    </submittedName>
</protein>
<dbReference type="SUPFAM" id="SSF48008">
    <property type="entry name" value="GntR ligand-binding domain-like"/>
    <property type="match status" value="1"/>
</dbReference>
<dbReference type="GO" id="GO:0003677">
    <property type="term" value="F:DNA binding"/>
    <property type="evidence" value="ECO:0007669"/>
    <property type="project" value="UniProtKB-KW"/>
</dbReference>
<dbReference type="GO" id="GO:0003700">
    <property type="term" value="F:DNA-binding transcription factor activity"/>
    <property type="evidence" value="ECO:0007669"/>
    <property type="project" value="InterPro"/>
</dbReference>
<dbReference type="AlphaFoldDB" id="A0A1M7TNZ4"/>
<dbReference type="PANTHER" id="PTHR43537:SF20">
    <property type="entry name" value="HTH-TYPE TRANSCRIPTIONAL REPRESSOR GLAR"/>
    <property type="match status" value="1"/>
</dbReference>
<dbReference type="PROSITE" id="PS50949">
    <property type="entry name" value="HTH_GNTR"/>
    <property type="match status" value="1"/>
</dbReference>
<reference evidence="6" key="1">
    <citation type="submission" date="2016-11" db="EMBL/GenBank/DDBJ databases">
        <authorList>
            <person name="Varghese N."/>
            <person name="Submissions S."/>
        </authorList>
    </citation>
    <scope>NUCLEOTIDE SEQUENCE [LARGE SCALE GENOMIC DNA]</scope>
    <source>
        <strain evidence="6">GAS401</strain>
    </source>
</reference>
<keyword evidence="1" id="KW-0805">Transcription regulation</keyword>
<dbReference type="InterPro" id="IPR036390">
    <property type="entry name" value="WH_DNA-bd_sf"/>
</dbReference>
<dbReference type="Pfam" id="PF07729">
    <property type="entry name" value="FCD"/>
    <property type="match status" value="1"/>
</dbReference>
<keyword evidence="6" id="KW-1185">Reference proteome</keyword>
<dbReference type="InterPro" id="IPR000524">
    <property type="entry name" value="Tscrpt_reg_HTH_GntR"/>
</dbReference>
<dbReference type="PANTHER" id="PTHR43537">
    <property type="entry name" value="TRANSCRIPTIONAL REGULATOR, GNTR FAMILY"/>
    <property type="match status" value="1"/>
</dbReference>
<evidence type="ECO:0000313" key="6">
    <source>
        <dbReference type="Proteomes" id="UP000184096"/>
    </source>
</evidence>
<dbReference type="InterPro" id="IPR008920">
    <property type="entry name" value="TF_FadR/GntR_C"/>
</dbReference>